<evidence type="ECO:0000256" key="5">
    <source>
        <dbReference type="ARBA" id="ARBA00022927"/>
    </source>
</evidence>
<dbReference type="GO" id="GO:0017119">
    <property type="term" value="C:Golgi transport complex"/>
    <property type="evidence" value="ECO:0007669"/>
    <property type="project" value="TreeGrafter"/>
</dbReference>
<dbReference type="PANTHER" id="PTHR12961">
    <property type="entry name" value="CONSERVED OLIGOMERIC GOLGI COMPLEX COMPONENT 2"/>
    <property type="match status" value="1"/>
</dbReference>
<dbReference type="GO" id="GO:0006891">
    <property type="term" value="P:intra-Golgi vesicle-mediated transport"/>
    <property type="evidence" value="ECO:0007669"/>
    <property type="project" value="TreeGrafter"/>
</dbReference>
<accession>A0A2I2FP16</accession>
<evidence type="ECO:0000256" key="8">
    <source>
        <dbReference type="ARBA" id="ARBA00031344"/>
    </source>
</evidence>
<gene>
    <name evidence="12" type="ORF">BDW47DRAFT_98352</name>
</gene>
<feature type="coiled-coil region" evidence="9">
    <location>
        <begin position="112"/>
        <end position="139"/>
    </location>
</feature>
<evidence type="ECO:0000256" key="9">
    <source>
        <dbReference type="SAM" id="Coils"/>
    </source>
</evidence>
<dbReference type="Pfam" id="PF06148">
    <property type="entry name" value="COG2_N"/>
    <property type="match status" value="1"/>
</dbReference>
<dbReference type="PANTHER" id="PTHR12961:SF0">
    <property type="entry name" value="CONSERVED OLIGOMERIC GOLGI COMPLEX SUBUNIT 2"/>
    <property type="match status" value="1"/>
</dbReference>
<evidence type="ECO:0000256" key="7">
    <source>
        <dbReference type="ARBA" id="ARBA00023136"/>
    </source>
</evidence>
<comment type="similarity">
    <text evidence="2">Belongs to the COG2 family.</text>
</comment>
<keyword evidence="7" id="KW-0472">Membrane</keyword>
<evidence type="ECO:0000256" key="2">
    <source>
        <dbReference type="ARBA" id="ARBA00007603"/>
    </source>
</evidence>
<dbReference type="RefSeq" id="XP_024676377.1">
    <property type="nucleotide sequence ID" value="XM_024820626.1"/>
</dbReference>
<dbReference type="Proteomes" id="UP000234585">
    <property type="component" value="Unassembled WGS sequence"/>
</dbReference>
<sequence length="305" mass="34085">MNLFRFGEPDDSGSDLDDDPSGLPFPEPLSRSSFLAPDFDPAEYLSSLTNRHQSLEDLRQELRELDQLLGRELLDLVNHNYQDFLSLGSALHGGEEKVEQIRVGLLSFQRDVQTIRERVEARHEEMEQLLNEKRRLRGNANFGRALLDYADRVDELEKRLMIGEAGLTSTTAATQRQDTDNGSGTDSDDGLDTDSEESGDEGLLTNGAATAPLVSLKRLEHHIQKYVYLMQLSSRLGGDHPFFVSQQPRIAKINAALLLDLKTALEQASRAGDKQDTKTMAVLRLYNLMGEDNSAVSTLKNLKKL</sequence>
<dbReference type="GO" id="GO:0000139">
    <property type="term" value="C:Golgi membrane"/>
    <property type="evidence" value="ECO:0007669"/>
    <property type="project" value="UniProtKB-SubCell"/>
</dbReference>
<keyword evidence="5" id="KW-0653">Protein transport</keyword>
<comment type="subcellular location">
    <subcellularLocation>
        <location evidence="1">Golgi apparatus membrane</location>
        <topology evidence="1">Peripheral membrane protein</topology>
    </subcellularLocation>
</comment>
<feature type="domain" description="Conserved oligomeric Golgi complex subunit 2 N-terminal" evidence="11">
    <location>
        <begin position="28"/>
        <end position="102"/>
    </location>
</feature>
<dbReference type="GeneID" id="36527786"/>
<organism evidence="12 13">
    <name type="scientific">Aspergillus candidus</name>
    <dbReference type="NCBI Taxonomy" id="41067"/>
    <lineage>
        <taxon>Eukaryota</taxon>
        <taxon>Fungi</taxon>
        <taxon>Dikarya</taxon>
        <taxon>Ascomycota</taxon>
        <taxon>Pezizomycotina</taxon>
        <taxon>Eurotiomycetes</taxon>
        <taxon>Eurotiomycetidae</taxon>
        <taxon>Eurotiales</taxon>
        <taxon>Aspergillaceae</taxon>
        <taxon>Aspergillus</taxon>
        <taxon>Aspergillus subgen. Circumdati</taxon>
    </lineage>
</organism>
<evidence type="ECO:0000313" key="13">
    <source>
        <dbReference type="Proteomes" id="UP000234585"/>
    </source>
</evidence>
<keyword evidence="13" id="KW-1185">Reference proteome</keyword>
<dbReference type="OrthoDB" id="332281at2759"/>
<reference evidence="12 13" key="1">
    <citation type="submission" date="2017-12" db="EMBL/GenBank/DDBJ databases">
        <authorList>
            <consortium name="DOE Joint Genome Institute"/>
            <person name="Haridas S."/>
            <person name="Kjaerbolling I."/>
            <person name="Vesth T.C."/>
            <person name="Frisvad J.C."/>
            <person name="Nybo J.L."/>
            <person name="Theobald S."/>
            <person name="Kuo A."/>
            <person name="Bowyer P."/>
            <person name="Matsuda Y."/>
            <person name="Mondo S."/>
            <person name="Lyhne E.K."/>
            <person name="Kogle M.E."/>
            <person name="Clum A."/>
            <person name="Lipzen A."/>
            <person name="Salamov A."/>
            <person name="Ngan C.Y."/>
            <person name="Daum C."/>
            <person name="Chiniquy J."/>
            <person name="Barry K."/>
            <person name="LaButti K."/>
            <person name="Simmons B.A."/>
            <person name="Magnuson J.K."/>
            <person name="Mortensen U.H."/>
            <person name="Larsen T.O."/>
            <person name="Grigoriev I.V."/>
            <person name="Baker S.E."/>
            <person name="Andersen M.R."/>
            <person name="Nordberg H.P."/>
            <person name="Cantor M.N."/>
            <person name="Hua S.X."/>
        </authorList>
    </citation>
    <scope>NUCLEOTIDE SEQUENCE [LARGE SCALE GENOMIC DNA]</scope>
    <source>
        <strain evidence="12 13">CBS 102.13</strain>
    </source>
</reference>
<evidence type="ECO:0000259" key="11">
    <source>
        <dbReference type="Pfam" id="PF06148"/>
    </source>
</evidence>
<keyword evidence="9" id="KW-0175">Coiled coil</keyword>
<feature type="compositionally biased region" description="Acidic residues" evidence="10">
    <location>
        <begin position="186"/>
        <end position="200"/>
    </location>
</feature>
<feature type="region of interest" description="Disordered" evidence="10">
    <location>
        <begin position="171"/>
        <end position="206"/>
    </location>
</feature>
<evidence type="ECO:0000256" key="6">
    <source>
        <dbReference type="ARBA" id="ARBA00023034"/>
    </source>
</evidence>
<evidence type="ECO:0000256" key="1">
    <source>
        <dbReference type="ARBA" id="ARBA00004395"/>
    </source>
</evidence>
<evidence type="ECO:0000256" key="10">
    <source>
        <dbReference type="SAM" id="MobiDB-lite"/>
    </source>
</evidence>
<dbReference type="GO" id="GO:0007030">
    <property type="term" value="P:Golgi organization"/>
    <property type="evidence" value="ECO:0007669"/>
    <property type="project" value="InterPro"/>
</dbReference>
<evidence type="ECO:0000256" key="4">
    <source>
        <dbReference type="ARBA" id="ARBA00022448"/>
    </source>
</evidence>
<name>A0A2I2FP16_ASPCN</name>
<feature type="compositionally biased region" description="Acidic residues" evidence="10">
    <location>
        <begin position="9"/>
        <end position="20"/>
    </location>
</feature>
<keyword evidence="4" id="KW-0813">Transport</keyword>
<dbReference type="EMBL" id="KZ559118">
    <property type="protein sequence ID" value="PLB42365.1"/>
    <property type="molecule type" value="Genomic_DNA"/>
</dbReference>
<dbReference type="STRING" id="41067.A0A2I2FP16"/>
<dbReference type="InterPro" id="IPR009316">
    <property type="entry name" value="COG2"/>
</dbReference>
<keyword evidence="6" id="KW-0333">Golgi apparatus</keyword>
<proteinExistence type="inferred from homology"/>
<feature type="region of interest" description="Disordered" evidence="10">
    <location>
        <begin position="1"/>
        <end position="27"/>
    </location>
</feature>
<feature type="coiled-coil region" evidence="9">
    <location>
        <begin position="45"/>
        <end position="75"/>
    </location>
</feature>
<evidence type="ECO:0000313" key="12">
    <source>
        <dbReference type="EMBL" id="PLB42365.1"/>
    </source>
</evidence>
<dbReference type="GO" id="GO:0015031">
    <property type="term" value="P:protein transport"/>
    <property type="evidence" value="ECO:0007669"/>
    <property type="project" value="UniProtKB-KW"/>
</dbReference>
<dbReference type="InterPro" id="IPR024602">
    <property type="entry name" value="COG_su2_N"/>
</dbReference>
<protein>
    <recommendedName>
        <fullName evidence="3">Conserved oligomeric Golgi complex subunit 2</fullName>
    </recommendedName>
    <alternativeName>
        <fullName evidence="8">Component of oligomeric Golgi complex 2</fullName>
    </alternativeName>
</protein>
<evidence type="ECO:0000256" key="3">
    <source>
        <dbReference type="ARBA" id="ARBA00020977"/>
    </source>
</evidence>
<dbReference type="AlphaFoldDB" id="A0A2I2FP16"/>